<dbReference type="Gene3D" id="2.40.50.1020">
    <property type="entry name" value="LytTr DNA-binding domain"/>
    <property type="match status" value="1"/>
</dbReference>
<dbReference type="PANTHER" id="PTHR37299:SF1">
    <property type="entry name" value="STAGE 0 SPORULATION PROTEIN A HOMOLOG"/>
    <property type="match status" value="1"/>
</dbReference>
<dbReference type="AlphaFoldDB" id="A0A1K1S535"/>
<evidence type="ECO:0000313" key="6">
    <source>
        <dbReference type="Proteomes" id="UP000183788"/>
    </source>
</evidence>
<name>A0A1K1S535_9BACT</name>
<accession>A0A1K1S535</accession>
<sequence length="249" mass="28471">MKLVIIEDEKVTARDLARTILQSFPDAEVIDIISTVREGIAYFSDDTQVDLIFSDIQLGDGLSFEIFSRVEIDIPVIFCTAFDEYALDAFRANGIEYILKPFDKQAVAAAINKYLTFTGKRTSYKALEEIFINRKPSEPGAVLVYQKDKIFPVAIDTIAFFYLKNGIVYLTTFDKKTYPLNKNMEELTKLTEPLFFRANRQYLVHRKSVQDASSYLSRKLSVTLSIPVPETITISREKVAQFLEWLTQA</sequence>
<dbReference type="InterPro" id="IPR046947">
    <property type="entry name" value="LytR-like"/>
</dbReference>
<dbReference type="PROSITE" id="PS50110">
    <property type="entry name" value="RESPONSE_REGULATORY"/>
    <property type="match status" value="1"/>
</dbReference>
<dbReference type="Proteomes" id="UP001326715">
    <property type="component" value="Chromosome"/>
</dbReference>
<feature type="domain" description="HTH LytTR-type" evidence="3">
    <location>
        <begin position="143"/>
        <end position="248"/>
    </location>
</feature>
<dbReference type="Gene3D" id="3.40.50.2300">
    <property type="match status" value="1"/>
</dbReference>
<dbReference type="EMBL" id="CP140154">
    <property type="protein sequence ID" value="WQG90635.1"/>
    <property type="molecule type" value="Genomic_DNA"/>
</dbReference>
<dbReference type="RefSeq" id="WP_072363688.1">
    <property type="nucleotide sequence ID" value="NZ_CP139972.1"/>
</dbReference>
<keyword evidence="7" id="KW-1185">Reference proteome</keyword>
<dbReference type="OrthoDB" id="9787344at2"/>
<dbReference type="SMART" id="SM00448">
    <property type="entry name" value="REC"/>
    <property type="match status" value="1"/>
</dbReference>
<dbReference type="InterPro" id="IPR011006">
    <property type="entry name" value="CheY-like_superfamily"/>
</dbReference>
<evidence type="ECO:0000313" key="4">
    <source>
        <dbReference type="EMBL" id="SFW79133.1"/>
    </source>
</evidence>
<dbReference type="GO" id="GO:0003677">
    <property type="term" value="F:DNA binding"/>
    <property type="evidence" value="ECO:0007669"/>
    <property type="project" value="UniProtKB-KW"/>
</dbReference>
<evidence type="ECO:0000256" key="1">
    <source>
        <dbReference type="PROSITE-ProRule" id="PRU00169"/>
    </source>
</evidence>
<evidence type="ECO:0000259" key="3">
    <source>
        <dbReference type="PROSITE" id="PS50930"/>
    </source>
</evidence>
<dbReference type="SMART" id="SM00850">
    <property type="entry name" value="LytTR"/>
    <property type="match status" value="1"/>
</dbReference>
<evidence type="ECO:0000259" key="2">
    <source>
        <dbReference type="PROSITE" id="PS50110"/>
    </source>
</evidence>
<dbReference type="GO" id="GO:0000156">
    <property type="term" value="F:phosphorelay response regulator activity"/>
    <property type="evidence" value="ECO:0007669"/>
    <property type="project" value="InterPro"/>
</dbReference>
<dbReference type="SUPFAM" id="SSF52172">
    <property type="entry name" value="CheY-like"/>
    <property type="match status" value="1"/>
</dbReference>
<dbReference type="InterPro" id="IPR007492">
    <property type="entry name" value="LytTR_DNA-bd_dom"/>
</dbReference>
<keyword evidence="5" id="KW-0238">DNA-binding</keyword>
<dbReference type="PANTHER" id="PTHR37299">
    <property type="entry name" value="TRANSCRIPTIONAL REGULATOR-RELATED"/>
    <property type="match status" value="1"/>
</dbReference>
<gene>
    <name evidence="4" type="ORF">SAMN05661012_04723</name>
    <name evidence="5" type="ORF">SR876_03945</name>
</gene>
<reference evidence="4 6" key="1">
    <citation type="submission" date="2016-11" db="EMBL/GenBank/DDBJ databases">
        <authorList>
            <person name="Jaros S."/>
            <person name="Januszkiewicz K."/>
            <person name="Wedrychowicz H."/>
        </authorList>
    </citation>
    <scope>NUCLEOTIDE SEQUENCE [LARGE SCALE GENOMIC DNA]</scope>
    <source>
        <strain evidence="4 6">DSM 784</strain>
    </source>
</reference>
<evidence type="ECO:0000313" key="7">
    <source>
        <dbReference type="Proteomes" id="UP001326715"/>
    </source>
</evidence>
<dbReference type="Pfam" id="PF04397">
    <property type="entry name" value="LytTR"/>
    <property type="match status" value="1"/>
</dbReference>
<feature type="modified residue" description="4-aspartylphosphate" evidence="1">
    <location>
        <position position="55"/>
    </location>
</feature>
<dbReference type="STRING" id="1004.SAMN05661012_04723"/>
<dbReference type="InterPro" id="IPR001789">
    <property type="entry name" value="Sig_transdc_resp-reg_receiver"/>
</dbReference>
<proteinExistence type="predicted"/>
<dbReference type="PROSITE" id="PS50930">
    <property type="entry name" value="HTH_LYTTR"/>
    <property type="match status" value="1"/>
</dbReference>
<keyword evidence="1" id="KW-0597">Phosphoprotein</keyword>
<dbReference type="EMBL" id="FPIZ01000017">
    <property type="protein sequence ID" value="SFW79133.1"/>
    <property type="molecule type" value="Genomic_DNA"/>
</dbReference>
<feature type="domain" description="Response regulatory" evidence="2">
    <location>
        <begin position="2"/>
        <end position="115"/>
    </location>
</feature>
<organism evidence="4 6">
    <name type="scientific">Chitinophaga sancti</name>
    <dbReference type="NCBI Taxonomy" id="1004"/>
    <lineage>
        <taxon>Bacteria</taxon>
        <taxon>Pseudomonadati</taxon>
        <taxon>Bacteroidota</taxon>
        <taxon>Chitinophagia</taxon>
        <taxon>Chitinophagales</taxon>
        <taxon>Chitinophagaceae</taxon>
        <taxon>Chitinophaga</taxon>
    </lineage>
</organism>
<dbReference type="Proteomes" id="UP000183788">
    <property type="component" value="Unassembled WGS sequence"/>
</dbReference>
<dbReference type="Pfam" id="PF00072">
    <property type="entry name" value="Response_reg"/>
    <property type="match status" value="1"/>
</dbReference>
<reference evidence="5 7" key="2">
    <citation type="submission" date="2023-11" db="EMBL/GenBank/DDBJ databases">
        <title>MicrobeMod: A computational toolkit for identifying prokaryotic methylation and restriction-modification with nanopore sequencing.</title>
        <authorList>
            <person name="Crits-Christoph A."/>
            <person name="Kang S.C."/>
            <person name="Lee H."/>
            <person name="Ostrov N."/>
        </authorList>
    </citation>
    <scope>NUCLEOTIDE SEQUENCE [LARGE SCALE GENOMIC DNA]</scope>
    <source>
        <strain evidence="5 7">ATCC 23090</strain>
    </source>
</reference>
<evidence type="ECO:0000313" key="5">
    <source>
        <dbReference type="EMBL" id="WQG90635.1"/>
    </source>
</evidence>
<protein>
    <submittedName>
        <fullName evidence="5">LytTR family DNA-binding domain-containing protein</fullName>
    </submittedName>
    <submittedName>
        <fullName evidence="4">Two component transcriptional regulator, LytTR family</fullName>
    </submittedName>
</protein>